<dbReference type="PANTHER" id="PTHR19879:SF9">
    <property type="entry name" value="TRANSCRIPTION INITIATION FACTOR TFIID SUBUNIT 5"/>
    <property type="match status" value="1"/>
</dbReference>
<reference evidence="7 8" key="1">
    <citation type="submission" date="2016-12" db="EMBL/GenBank/DDBJ databases">
        <title>The draft genome sequence of Actinophytocola sp. 11-183.</title>
        <authorList>
            <person name="Wang W."/>
            <person name="Yuan L."/>
        </authorList>
    </citation>
    <scope>NUCLEOTIDE SEQUENCE [LARGE SCALE GENOMIC DNA]</scope>
    <source>
        <strain evidence="7 8">11-183</strain>
    </source>
</reference>
<feature type="domain" description="HTH cro/C1-type" evidence="6">
    <location>
        <begin position="2"/>
        <end position="40"/>
    </location>
</feature>
<dbReference type="InterPro" id="IPR027417">
    <property type="entry name" value="P-loop_NTPase"/>
</dbReference>
<organism evidence="7 8">
    <name type="scientific">Actinophytocola xanthii</name>
    <dbReference type="NCBI Taxonomy" id="1912961"/>
    <lineage>
        <taxon>Bacteria</taxon>
        <taxon>Bacillati</taxon>
        <taxon>Actinomycetota</taxon>
        <taxon>Actinomycetes</taxon>
        <taxon>Pseudonocardiales</taxon>
        <taxon>Pseudonocardiaceae</taxon>
    </lineage>
</organism>
<sequence>MLTELREQAGLTVRDVARAVGIPDSTMGGYFGGRHLPPIKPVSLFEGILRACGVVDEQELLEWRRALGQVRRAPGRRPSDAPIPYRGLESFQPEHARWFHGREALSRALVDRVAGQWLDGRPVVVVGPSGSGKSSLLRAGLIPAFSDGRSPVPDLPSWRVALFTPGRNPAAELARQLAAHPAEEPVLVVVDQFEELFTLCIDLEERRAFLAQLTAPRPAAPATLVVVGLRADFYPQAARCPELVAALQNTQIVVGPMSRSELCSAIVEPAHTARMDIDDGLVELLLRELDPTTECLPGSAHDPGALPLLSHALHATWERARRGTMTIADYTATGGISGAIACTAEAVFDRLNEEQRRTARQLLLRLVHLGDRTADSRRHVSYAEILPEGTNDEAAAVGEILDTFVEQRLVTADTDSVYITHEALLTAWPRLREWIDADRDGLRVHGRLAHDAQVWRETDRDPGALYRGGKLAAAQEWAAERGHRQDLNALEREYLAASVAQQEAEQRAQRRRTLVLRRLVAALTVLVLVASGLTAYVFRQRAVAIMERDVAISRQVAGEANRLREYDVPLAKQLAVAAYAINPTPEARASLLDATASTAATRILGPEGAMQAIALTRDGGLMAAGGTDKTVRLWRLGRRSRATPLGKPLTGPTDTVFTVSFSPNGHLLAAGGGDRTVRLWDVTDPAAPTAVGRLTGAGNTVYSVAFSPDGRTLAAGSADNSVHLWDLSDPRSPVRMGRLTAFEDYVQAVAFSRDGRTLAAGSADGTVGLWAVERVRRPVELARLTGPTATVFAVAFSPDGRTLAAGSADKNVYLWNLTRREGPVPLGEPLTGATSWINAVAFSPDGATLAAGGSDAELRLWNVYSRTTSLSLPHPGPITALAYTADGATLASGASDGVARLWAVPGPVITESSDTIFNALFGPDGRTLVTGSGVDDGHVRFWNITDIHRPRRLGPPVRNPADGNQAVGSAAITPNGRTLATGGMDGRIQLWDMTAPERAVPLGAPLAGPTARSQFVMFSPDGRLLAASGNEHTIWLWDVSDPAHPTRPVRVTGPRNYVYSVAFSPDGRTLAAGSADKTVRFWDVTHPAEPRSVGRVITGPANYVFSIAYSPDGETLAASTADQTIWLWDVGNLSEPAHLGTLTAATGGVNSVVFSPDGRTLAGSGNDRMARLWATDPERAADLVCAISGDPITRTEWEQYVKDVPYRPVCR</sequence>
<keyword evidence="5" id="KW-0812">Transmembrane</keyword>
<evidence type="ECO:0000256" key="4">
    <source>
        <dbReference type="SAM" id="MobiDB-lite"/>
    </source>
</evidence>
<evidence type="ECO:0000256" key="5">
    <source>
        <dbReference type="SAM" id="Phobius"/>
    </source>
</evidence>
<dbReference type="OrthoDB" id="192618at2"/>
<keyword evidence="5" id="KW-1133">Transmembrane helix</keyword>
<feature type="repeat" description="WD" evidence="3">
    <location>
        <begin position="1097"/>
        <end position="1130"/>
    </location>
</feature>
<gene>
    <name evidence="7" type="ORF">BU204_07885</name>
</gene>
<evidence type="ECO:0000256" key="2">
    <source>
        <dbReference type="ARBA" id="ARBA00022737"/>
    </source>
</evidence>
<dbReference type="PROSITE" id="PS50082">
    <property type="entry name" value="WD_REPEATS_2"/>
    <property type="match status" value="12"/>
</dbReference>
<name>A0A1Q8CUM0_9PSEU</name>
<feature type="repeat" description="WD" evidence="3">
    <location>
        <begin position="649"/>
        <end position="690"/>
    </location>
</feature>
<dbReference type="PROSITE" id="PS50943">
    <property type="entry name" value="HTH_CROC1"/>
    <property type="match status" value="1"/>
</dbReference>
<dbReference type="InterPro" id="IPR020472">
    <property type="entry name" value="WD40_PAC1"/>
</dbReference>
<dbReference type="Proteomes" id="UP000185596">
    <property type="component" value="Unassembled WGS sequence"/>
</dbReference>
<protein>
    <recommendedName>
        <fullName evidence="6">HTH cro/C1-type domain-containing protein</fullName>
    </recommendedName>
</protein>
<dbReference type="InterPro" id="IPR019775">
    <property type="entry name" value="WD40_repeat_CS"/>
</dbReference>
<dbReference type="PRINTS" id="PR00320">
    <property type="entry name" value="GPROTEINBRPT"/>
</dbReference>
<dbReference type="InterPro" id="IPR015943">
    <property type="entry name" value="WD40/YVTN_repeat-like_dom_sf"/>
</dbReference>
<evidence type="ECO:0000256" key="3">
    <source>
        <dbReference type="PROSITE-ProRule" id="PRU00221"/>
    </source>
</evidence>
<dbReference type="EMBL" id="MSIE01000011">
    <property type="protein sequence ID" value="OLF18057.1"/>
    <property type="molecule type" value="Genomic_DNA"/>
</dbReference>
<dbReference type="CDD" id="cd00200">
    <property type="entry name" value="WD40"/>
    <property type="match status" value="2"/>
</dbReference>
<feature type="repeat" description="WD" evidence="3">
    <location>
        <begin position="1051"/>
        <end position="1092"/>
    </location>
</feature>
<accession>A0A1Q8CUM0</accession>
<feature type="repeat" description="WD" evidence="3">
    <location>
        <begin position="830"/>
        <end position="871"/>
    </location>
</feature>
<evidence type="ECO:0000256" key="1">
    <source>
        <dbReference type="ARBA" id="ARBA00022574"/>
    </source>
</evidence>
<dbReference type="InterPro" id="IPR001387">
    <property type="entry name" value="Cro/C1-type_HTH"/>
</dbReference>
<dbReference type="Pfam" id="PF20703">
    <property type="entry name" value="nSTAND1"/>
    <property type="match status" value="1"/>
</dbReference>
<keyword evidence="5" id="KW-0472">Membrane</keyword>
<keyword evidence="8" id="KW-1185">Reference proteome</keyword>
<dbReference type="STRING" id="1912961.BU204_07885"/>
<feature type="repeat" description="WD" evidence="3">
    <location>
        <begin position="784"/>
        <end position="817"/>
    </location>
</feature>
<dbReference type="CDD" id="cd00093">
    <property type="entry name" value="HTH_XRE"/>
    <property type="match status" value="1"/>
</dbReference>
<evidence type="ECO:0000313" key="8">
    <source>
        <dbReference type="Proteomes" id="UP000185596"/>
    </source>
</evidence>
<dbReference type="InterPro" id="IPR011047">
    <property type="entry name" value="Quinoprotein_ADH-like_sf"/>
</dbReference>
<dbReference type="RefSeq" id="WP_075124915.1">
    <property type="nucleotide sequence ID" value="NZ_MSIE01000011.1"/>
</dbReference>
<feature type="region of interest" description="Disordered" evidence="4">
    <location>
        <begin position="952"/>
        <end position="979"/>
    </location>
</feature>
<feature type="repeat" description="WD" evidence="3">
    <location>
        <begin position="694"/>
        <end position="735"/>
    </location>
</feature>
<comment type="caution">
    <text evidence="7">The sequence shown here is derived from an EMBL/GenBank/DDBJ whole genome shotgun (WGS) entry which is preliminary data.</text>
</comment>
<dbReference type="Pfam" id="PF00400">
    <property type="entry name" value="WD40"/>
    <property type="match status" value="13"/>
</dbReference>
<dbReference type="InterPro" id="IPR049052">
    <property type="entry name" value="nSTAND1"/>
</dbReference>
<evidence type="ECO:0000259" key="6">
    <source>
        <dbReference type="PROSITE" id="PS50943"/>
    </source>
</evidence>
<feature type="repeat" description="WD" evidence="3">
    <location>
        <begin position="1006"/>
        <end position="1040"/>
    </location>
</feature>
<proteinExistence type="predicted"/>
<feature type="repeat" description="WD" evidence="3">
    <location>
        <begin position="739"/>
        <end position="773"/>
    </location>
</feature>
<feature type="repeat" description="WD" evidence="3">
    <location>
        <begin position="871"/>
        <end position="902"/>
    </location>
</feature>
<feature type="transmembrane region" description="Helical" evidence="5">
    <location>
        <begin position="519"/>
        <end position="538"/>
    </location>
</feature>
<dbReference type="PROSITE" id="PS50294">
    <property type="entry name" value="WD_REPEATS_REGION"/>
    <property type="match status" value="11"/>
</dbReference>
<feature type="repeat" description="WD" evidence="3">
    <location>
        <begin position="1142"/>
        <end position="1173"/>
    </location>
</feature>
<keyword evidence="1 3" id="KW-0853">WD repeat</keyword>
<dbReference type="InterPro" id="IPR001680">
    <property type="entry name" value="WD40_rpt"/>
</dbReference>
<dbReference type="Pfam" id="PF13560">
    <property type="entry name" value="HTH_31"/>
    <property type="match status" value="1"/>
</dbReference>
<dbReference type="SMART" id="SM00320">
    <property type="entry name" value="WD40"/>
    <property type="match status" value="13"/>
</dbReference>
<keyword evidence="2" id="KW-0677">Repeat</keyword>
<feature type="repeat" description="WD" evidence="3">
    <location>
        <begin position="603"/>
        <end position="636"/>
    </location>
</feature>
<feature type="repeat" description="WD" evidence="3">
    <location>
        <begin position="960"/>
        <end position="1001"/>
    </location>
</feature>
<dbReference type="Gene3D" id="2.130.10.10">
    <property type="entry name" value="YVTN repeat-like/Quinoprotein amine dehydrogenase"/>
    <property type="match status" value="5"/>
</dbReference>
<dbReference type="SUPFAM" id="SSF52540">
    <property type="entry name" value="P-loop containing nucleoside triphosphate hydrolases"/>
    <property type="match status" value="1"/>
</dbReference>
<evidence type="ECO:0000313" key="7">
    <source>
        <dbReference type="EMBL" id="OLF18057.1"/>
    </source>
</evidence>
<dbReference type="PROSITE" id="PS00678">
    <property type="entry name" value="WD_REPEATS_1"/>
    <property type="match status" value="7"/>
</dbReference>
<dbReference type="AlphaFoldDB" id="A0A1Q8CUM0"/>
<dbReference type="SUPFAM" id="SSF50998">
    <property type="entry name" value="Quinoprotein alcohol dehydrogenase-like"/>
    <property type="match status" value="1"/>
</dbReference>
<dbReference type="PANTHER" id="PTHR19879">
    <property type="entry name" value="TRANSCRIPTION INITIATION FACTOR TFIID"/>
    <property type="match status" value="1"/>
</dbReference>